<dbReference type="EMBL" id="JACYFG010000051">
    <property type="protein sequence ID" value="MBD5781959.1"/>
    <property type="molecule type" value="Genomic_DNA"/>
</dbReference>
<proteinExistence type="predicted"/>
<dbReference type="Gene3D" id="3.20.20.150">
    <property type="entry name" value="Divalent-metal-dependent TIM barrel enzymes"/>
    <property type="match status" value="1"/>
</dbReference>
<dbReference type="SUPFAM" id="SSF51658">
    <property type="entry name" value="Xylose isomerase-like"/>
    <property type="match status" value="1"/>
</dbReference>
<reference evidence="1" key="1">
    <citation type="submission" date="2020-09" db="EMBL/GenBank/DDBJ databases">
        <title>Pelagicoccus enzymogenes sp. nov. with an EPS production, isolated from marine sediment.</title>
        <authorList>
            <person name="Feng X."/>
        </authorList>
    </citation>
    <scope>NUCLEOTIDE SEQUENCE</scope>
    <source>
        <strain evidence="1">NFK12</strain>
    </source>
</reference>
<evidence type="ECO:0000313" key="1">
    <source>
        <dbReference type="EMBL" id="MBD5781959.1"/>
    </source>
</evidence>
<sequence>MRLQHNAHLAYCTNVHPGKDWEQTFRSLQQDVLAVRRNVCPDSEYAIGLRLSASAAQELSQAQALTAFKRWLEDNHCYVFTINGFPYGDFHGTRVKEQVYRPDWTTQDRLDYTKLLFELLTQFLPKGESGSVSTLPGSFKRFIDSPEQHAAIHQNLYQLYQHIEKLSEKTGHDLHLGLEPEPLGLFENTDESLAFYEQFLQGRADADAIRQRIGINYDTCHFALEYEDPATALERFSAHNIRISKIHLSSALKVRELNPTTLDQLETFCEPTYLHQVLAATHSPTHASEFTIQRYEDLPDALDAHRADRDTADEWRIHFHIPLHSAPQAPLLSTNDHLLGTLDYISRNPKICQHFEMETYTWAVMPPQLHSKTVVEQVTAEYQWLIPQLKNRSLI</sequence>
<gene>
    <name evidence="1" type="primary">eboE</name>
    <name evidence="1" type="ORF">IEN85_20840</name>
</gene>
<dbReference type="InterPro" id="IPR036237">
    <property type="entry name" value="Xyl_isomerase-like_sf"/>
</dbReference>
<dbReference type="AlphaFoldDB" id="A0A927FBS9"/>
<protein>
    <submittedName>
        <fullName evidence="1">Metabolite traffic protein EboE</fullName>
    </submittedName>
</protein>
<accession>A0A927FBS9</accession>
<organism evidence="1 2">
    <name type="scientific">Pelagicoccus enzymogenes</name>
    <dbReference type="NCBI Taxonomy" id="2773457"/>
    <lineage>
        <taxon>Bacteria</taxon>
        <taxon>Pseudomonadati</taxon>
        <taxon>Verrucomicrobiota</taxon>
        <taxon>Opitutia</taxon>
        <taxon>Puniceicoccales</taxon>
        <taxon>Pelagicoccaceae</taxon>
        <taxon>Pelagicoccus</taxon>
    </lineage>
</organism>
<dbReference type="RefSeq" id="WP_191619033.1">
    <property type="nucleotide sequence ID" value="NZ_JACYFG010000051.1"/>
</dbReference>
<evidence type="ECO:0000313" key="2">
    <source>
        <dbReference type="Proteomes" id="UP000622317"/>
    </source>
</evidence>
<keyword evidence="2" id="KW-1185">Reference proteome</keyword>
<name>A0A927FBS9_9BACT</name>
<comment type="caution">
    <text evidence="1">The sequence shown here is derived from an EMBL/GenBank/DDBJ whole genome shotgun (WGS) entry which is preliminary data.</text>
</comment>
<dbReference type="Proteomes" id="UP000622317">
    <property type="component" value="Unassembled WGS sequence"/>
</dbReference>
<dbReference type="NCBIfam" id="NF035939">
    <property type="entry name" value="TIM_EboE"/>
    <property type="match status" value="1"/>
</dbReference>